<feature type="domain" description="Topo IA-type catalytic" evidence="5">
    <location>
        <begin position="1"/>
        <end position="181"/>
    </location>
</feature>
<evidence type="ECO:0000256" key="3">
    <source>
        <dbReference type="ARBA" id="ARBA00023235"/>
    </source>
</evidence>
<evidence type="ECO:0000259" key="5">
    <source>
        <dbReference type="PROSITE" id="PS52039"/>
    </source>
</evidence>
<name>A0A9N9DFK1_9GLOM</name>
<feature type="non-terminal residue" evidence="6">
    <location>
        <position position="1"/>
    </location>
</feature>
<dbReference type="GO" id="GO:0006265">
    <property type="term" value="P:DNA topological change"/>
    <property type="evidence" value="ECO:0007669"/>
    <property type="project" value="InterPro"/>
</dbReference>
<dbReference type="EC" id="5.6.2.1" evidence="4"/>
<comment type="catalytic activity">
    <reaction evidence="4">
        <text>ATP-independent breakage of single-stranded DNA, followed by passage and rejoining.</text>
        <dbReference type="EC" id="5.6.2.1"/>
    </reaction>
</comment>
<keyword evidence="1 4" id="KW-0799">Topoisomerase</keyword>
<protein>
    <recommendedName>
        <fullName evidence="4">DNA topoisomerase</fullName>
        <ecNumber evidence="4">5.6.2.1</ecNumber>
    </recommendedName>
</protein>
<dbReference type="AlphaFoldDB" id="A0A9N9DFK1"/>
<dbReference type="GO" id="GO:0006310">
    <property type="term" value="P:DNA recombination"/>
    <property type="evidence" value="ECO:0007669"/>
    <property type="project" value="TreeGrafter"/>
</dbReference>
<accession>A0A9N9DFK1</accession>
<dbReference type="SUPFAM" id="SSF56712">
    <property type="entry name" value="Prokaryotic type I DNA topoisomerase"/>
    <property type="match status" value="1"/>
</dbReference>
<dbReference type="Pfam" id="PF01131">
    <property type="entry name" value="Topoisom_bac"/>
    <property type="match status" value="1"/>
</dbReference>
<sequence length="181" mass="20263">PEPFWTLSVSVAKQGTNGLQCGPEINLSWERARVFDKNVATTYQAMVRECKEANFIMTSDLDLAIVANLYAYRRTMSDKTMPELHQDEILKVTNVKLVEGKTSPPDYLTESEVISLKHGIGTDASIPVHIDNICQRNYVTVQGAARRLVPTNLGNKLSFATVCALADKRITNSFFCFKELF</sequence>
<dbReference type="Gene3D" id="1.10.460.10">
    <property type="entry name" value="Topoisomerase I, domain 2"/>
    <property type="match status" value="1"/>
</dbReference>
<evidence type="ECO:0000256" key="1">
    <source>
        <dbReference type="ARBA" id="ARBA00023029"/>
    </source>
</evidence>
<dbReference type="GO" id="GO:0003917">
    <property type="term" value="F:DNA topoisomerase type I (single strand cut, ATP-independent) activity"/>
    <property type="evidence" value="ECO:0007669"/>
    <property type="project" value="UniProtKB-EC"/>
</dbReference>
<dbReference type="GO" id="GO:0005634">
    <property type="term" value="C:nucleus"/>
    <property type="evidence" value="ECO:0007669"/>
    <property type="project" value="TreeGrafter"/>
</dbReference>
<dbReference type="InterPro" id="IPR013824">
    <property type="entry name" value="Topo_IA_cen_sub1"/>
</dbReference>
<evidence type="ECO:0000256" key="4">
    <source>
        <dbReference type="RuleBase" id="RU362092"/>
    </source>
</evidence>
<evidence type="ECO:0000256" key="2">
    <source>
        <dbReference type="ARBA" id="ARBA00023125"/>
    </source>
</evidence>
<organism evidence="6 7">
    <name type="scientific">Racocetra fulgida</name>
    <dbReference type="NCBI Taxonomy" id="60492"/>
    <lineage>
        <taxon>Eukaryota</taxon>
        <taxon>Fungi</taxon>
        <taxon>Fungi incertae sedis</taxon>
        <taxon>Mucoromycota</taxon>
        <taxon>Glomeromycotina</taxon>
        <taxon>Glomeromycetes</taxon>
        <taxon>Diversisporales</taxon>
        <taxon>Gigasporaceae</taxon>
        <taxon>Racocetra</taxon>
    </lineage>
</organism>
<comment type="caution">
    <text evidence="6">The sequence shown here is derived from an EMBL/GenBank/DDBJ whole genome shotgun (WGS) entry which is preliminary data.</text>
</comment>
<dbReference type="InterPro" id="IPR003602">
    <property type="entry name" value="Topo_IA_DNA-bd_dom"/>
</dbReference>
<dbReference type="SMART" id="SM00437">
    <property type="entry name" value="TOP1Ac"/>
    <property type="match status" value="1"/>
</dbReference>
<dbReference type="InterPro" id="IPR000380">
    <property type="entry name" value="Topo_IA"/>
</dbReference>
<keyword evidence="7" id="KW-1185">Reference proteome</keyword>
<gene>
    <name evidence="6" type="ORF">RFULGI_LOCUS7815</name>
</gene>
<keyword evidence="2 4" id="KW-0238">DNA-binding</keyword>
<reference evidence="6" key="1">
    <citation type="submission" date="2021-06" db="EMBL/GenBank/DDBJ databases">
        <authorList>
            <person name="Kallberg Y."/>
            <person name="Tangrot J."/>
            <person name="Rosling A."/>
        </authorList>
    </citation>
    <scope>NUCLEOTIDE SEQUENCE</scope>
    <source>
        <strain evidence="6">IN212</strain>
    </source>
</reference>
<dbReference type="OrthoDB" id="430051at2759"/>
<dbReference type="Proteomes" id="UP000789396">
    <property type="component" value="Unassembled WGS sequence"/>
</dbReference>
<dbReference type="PANTHER" id="PTHR11390">
    <property type="entry name" value="PROKARYOTIC DNA TOPOISOMERASE"/>
    <property type="match status" value="1"/>
</dbReference>
<dbReference type="InterPro" id="IPR023405">
    <property type="entry name" value="Topo_IA_core_domain"/>
</dbReference>
<dbReference type="GO" id="GO:0003677">
    <property type="term" value="F:DNA binding"/>
    <property type="evidence" value="ECO:0007669"/>
    <property type="project" value="UniProtKB-KW"/>
</dbReference>
<evidence type="ECO:0000313" key="7">
    <source>
        <dbReference type="Proteomes" id="UP000789396"/>
    </source>
</evidence>
<dbReference type="PROSITE" id="PS52039">
    <property type="entry name" value="TOPO_IA_2"/>
    <property type="match status" value="1"/>
</dbReference>
<comment type="function">
    <text evidence="4">Introduces a single-strand break via transesterification at a target site in duplex DNA. Releases the supercoiling and torsional tension of DNA introduced during the DNA replication and transcription by transiently cleaving and rejoining one strand of the DNA duplex. The scissile phosphodiester is attacked by the catalytic tyrosine of the enzyme, resulting in the formation of a DNA-(5'-phosphotyrosyl)-enzyme intermediate and the expulsion of a 3'-OH DNA strand.</text>
</comment>
<comment type="similarity">
    <text evidence="4">Belongs to the type IA topoisomerase family.</text>
</comment>
<dbReference type="EMBL" id="CAJVPZ010011797">
    <property type="protein sequence ID" value="CAG8633681.1"/>
    <property type="molecule type" value="Genomic_DNA"/>
</dbReference>
<dbReference type="GO" id="GO:0006281">
    <property type="term" value="P:DNA repair"/>
    <property type="evidence" value="ECO:0007669"/>
    <property type="project" value="TreeGrafter"/>
</dbReference>
<evidence type="ECO:0000313" key="6">
    <source>
        <dbReference type="EMBL" id="CAG8633681.1"/>
    </source>
</evidence>
<dbReference type="InterPro" id="IPR013497">
    <property type="entry name" value="Topo_IA_cen"/>
</dbReference>
<proteinExistence type="inferred from homology"/>
<keyword evidence="3 4" id="KW-0413">Isomerase</keyword>
<dbReference type="PANTHER" id="PTHR11390:SF20">
    <property type="entry name" value="DNA TOPOISOMERASE 3-BETA-1"/>
    <property type="match status" value="1"/>
</dbReference>